<evidence type="ECO:0000259" key="2">
    <source>
        <dbReference type="Pfam" id="PF01494"/>
    </source>
</evidence>
<keyword evidence="1" id="KW-0560">Oxidoreductase</keyword>
<keyword evidence="4" id="KW-1185">Reference proteome</keyword>
<dbReference type="PANTHER" id="PTHR43476">
    <property type="entry name" value="3-(3-HYDROXY-PHENYL)PROPIONATE/3-HYDROXYCINNAMIC ACID HYDROXYLASE"/>
    <property type="match status" value="1"/>
</dbReference>
<evidence type="ECO:0000256" key="1">
    <source>
        <dbReference type="ARBA" id="ARBA00023002"/>
    </source>
</evidence>
<dbReference type="InterPro" id="IPR036188">
    <property type="entry name" value="FAD/NAD-bd_sf"/>
</dbReference>
<dbReference type="InterPro" id="IPR050631">
    <property type="entry name" value="PheA/TfdB_FAD_monoxygenase"/>
</dbReference>
<sequence length="403" mass="44036">MADIDTDLCIVGGGPAGMVAGLLFARAGVRTMVLEKHGDFLRDFRGDTVHPSTLAIFHELGLLDELLERPHQRVDRIGARIAGEQLQLVDFTRLPVPAPYIALMPQWHFLDFVADVAQRYPNFTLHQSCEATGLVAGAGRAAGVRTTDGEVRSRLVLAADGRHSTIRGEVDLPSKTIGAPMDVFWFRLPKTRQPENDSMGVFETGRIFVLIDRGDYWQCAFVFPKGSADGIRGKGLDSFRERVRSVGPETAEAAHAITSWDDIKLLTVTVDRLEKWHRPGLQIIGDAAHAMSPIGGVGINLAVQDAVAAANALAGPMAAGDDPDPLLHEIEERRMLPTRLTQAMQKTIQDRVIAPLLEGGTPLERPPLIARAIDRVAALRRIPARVIGLGFRPEHVRSPEAKR</sequence>
<dbReference type="Pfam" id="PF01494">
    <property type="entry name" value="FAD_binding_3"/>
    <property type="match status" value="1"/>
</dbReference>
<dbReference type="NCBIfam" id="NF004834">
    <property type="entry name" value="PRK06185.1-3"/>
    <property type="match status" value="1"/>
</dbReference>
<comment type="caution">
    <text evidence="3">The sequence shown here is derived from an EMBL/GenBank/DDBJ whole genome shotgun (WGS) entry which is preliminary data.</text>
</comment>
<dbReference type="GO" id="GO:0016491">
    <property type="term" value="F:oxidoreductase activity"/>
    <property type="evidence" value="ECO:0007669"/>
    <property type="project" value="UniProtKB-KW"/>
</dbReference>
<dbReference type="SUPFAM" id="SSF51905">
    <property type="entry name" value="FAD/NAD(P)-binding domain"/>
    <property type="match status" value="1"/>
</dbReference>
<dbReference type="Proteomes" id="UP000676996">
    <property type="component" value="Unassembled WGS sequence"/>
</dbReference>
<feature type="domain" description="FAD-binding" evidence="2">
    <location>
        <begin position="5"/>
        <end position="339"/>
    </location>
</feature>
<dbReference type="Gene3D" id="3.50.50.60">
    <property type="entry name" value="FAD/NAD(P)-binding domain"/>
    <property type="match status" value="2"/>
</dbReference>
<dbReference type="PRINTS" id="PR00420">
    <property type="entry name" value="RNGMNOXGNASE"/>
</dbReference>
<dbReference type="AlphaFoldDB" id="A0A8T4IEW1"/>
<accession>A0A8T4IEW1</accession>
<reference evidence="3" key="1">
    <citation type="submission" date="2021-04" db="EMBL/GenBank/DDBJ databases">
        <title>Ouciella asimina sp. nov., isolated from the surface seawater in the hydrothermal field of Okinawa Trough.</title>
        <authorList>
            <person name="Shuang W."/>
        </authorList>
    </citation>
    <scope>NUCLEOTIDE SEQUENCE</scope>
    <source>
        <strain evidence="3">LXI357</strain>
    </source>
</reference>
<evidence type="ECO:0000313" key="3">
    <source>
        <dbReference type="EMBL" id="MBR0551565.1"/>
    </source>
</evidence>
<dbReference type="InterPro" id="IPR002938">
    <property type="entry name" value="FAD-bd"/>
</dbReference>
<proteinExistence type="predicted"/>
<name>A0A8T4IEW1_9SPHN</name>
<protein>
    <submittedName>
        <fullName evidence="3">FAD-dependent oxidoreductase</fullName>
    </submittedName>
</protein>
<gene>
    <name evidence="3" type="ORF">J7S20_03485</name>
</gene>
<dbReference type="EMBL" id="JAGRQC010000001">
    <property type="protein sequence ID" value="MBR0551565.1"/>
    <property type="molecule type" value="Genomic_DNA"/>
</dbReference>
<dbReference type="PANTHER" id="PTHR43476:SF5">
    <property type="entry name" value="FAD-DEPENDENT MONOOXYGENASE"/>
    <property type="match status" value="1"/>
</dbReference>
<dbReference type="GO" id="GO:0071949">
    <property type="term" value="F:FAD binding"/>
    <property type="evidence" value="ECO:0007669"/>
    <property type="project" value="InterPro"/>
</dbReference>
<dbReference type="RefSeq" id="WP_284052838.1">
    <property type="nucleotide sequence ID" value="NZ_JAGRQC010000001.1"/>
</dbReference>
<organism evidence="3 4">
    <name type="scientific">Stakelama marina</name>
    <dbReference type="NCBI Taxonomy" id="2826939"/>
    <lineage>
        <taxon>Bacteria</taxon>
        <taxon>Pseudomonadati</taxon>
        <taxon>Pseudomonadota</taxon>
        <taxon>Alphaproteobacteria</taxon>
        <taxon>Sphingomonadales</taxon>
        <taxon>Sphingomonadaceae</taxon>
        <taxon>Stakelama</taxon>
    </lineage>
</organism>
<evidence type="ECO:0000313" key="4">
    <source>
        <dbReference type="Proteomes" id="UP000676996"/>
    </source>
</evidence>